<keyword evidence="2 5" id="KW-0812">Transmembrane</keyword>
<evidence type="ECO:0000256" key="3">
    <source>
        <dbReference type="ARBA" id="ARBA00022989"/>
    </source>
</evidence>
<dbReference type="RefSeq" id="WP_183324031.1">
    <property type="nucleotide sequence ID" value="NZ_JACHXP010000002.1"/>
</dbReference>
<name>A0A839V651_9GAMM</name>
<dbReference type="GO" id="GO:0006874">
    <property type="term" value="P:intracellular calcium ion homeostasis"/>
    <property type="evidence" value="ECO:0007669"/>
    <property type="project" value="TreeGrafter"/>
</dbReference>
<feature type="domain" description="Sodium/calcium exchanger membrane region" evidence="6">
    <location>
        <begin position="8"/>
        <end position="170"/>
    </location>
</feature>
<feature type="transmembrane region" description="Helical" evidence="5">
    <location>
        <begin position="191"/>
        <end position="212"/>
    </location>
</feature>
<dbReference type="AlphaFoldDB" id="A0A839V651"/>
<dbReference type="PANTHER" id="PTHR10846:SF8">
    <property type="entry name" value="INNER MEMBRANE PROTEIN YRBG"/>
    <property type="match status" value="1"/>
</dbReference>
<dbReference type="EMBL" id="JACHXP010000002">
    <property type="protein sequence ID" value="MBB3189275.1"/>
    <property type="molecule type" value="Genomic_DNA"/>
</dbReference>
<sequence>MVDILTWTLVAVVATAIIWRGSGLLERASERLSAYYELPDIVQGAIVVAIGSSFPELSTTVISTLLHGEFELGVAAIVGSALFNILVIPALSGLASPTPLQANRDLVYKEAQFYMIAVAVLTLTFAFAAIYHPVAPEPLASESRTIQGEMTRALALMPVALYGLYLFVQYQDTLEHETEVDKGDIRPGREWGRLALSLVVIVIGVEGLVQAALHFGEIFETPSFLWGITVVAAGTSIPDAFVSIRAARQGRGVTSIANVLGSNTFDLLVCIPAGVLIAGTAVVNFSVAAPMMAALTAATVVLFLMMRTRMILSRVESVALLALYLVFLVWIGVETFGVIDWVPNLPPAPA</sequence>
<keyword evidence="3 5" id="KW-1133">Transmembrane helix</keyword>
<comment type="subcellular location">
    <subcellularLocation>
        <location evidence="1">Membrane</location>
        <topology evidence="1">Multi-pass membrane protein</topology>
    </subcellularLocation>
</comment>
<dbReference type="PANTHER" id="PTHR10846">
    <property type="entry name" value="SODIUM/POTASSIUM/CALCIUM EXCHANGER"/>
    <property type="match status" value="1"/>
</dbReference>
<proteinExistence type="predicted"/>
<feature type="transmembrane region" description="Helical" evidence="5">
    <location>
        <begin position="318"/>
        <end position="339"/>
    </location>
</feature>
<comment type="caution">
    <text evidence="7">The sequence shown here is derived from an EMBL/GenBank/DDBJ whole genome shotgun (WGS) entry which is preliminary data.</text>
</comment>
<organism evidence="7 8">
    <name type="scientific">Halomonas cerina</name>
    <dbReference type="NCBI Taxonomy" id="447424"/>
    <lineage>
        <taxon>Bacteria</taxon>
        <taxon>Pseudomonadati</taxon>
        <taxon>Pseudomonadota</taxon>
        <taxon>Gammaproteobacteria</taxon>
        <taxon>Oceanospirillales</taxon>
        <taxon>Halomonadaceae</taxon>
        <taxon>Halomonas</taxon>
    </lineage>
</organism>
<dbReference type="GO" id="GO:0005262">
    <property type="term" value="F:calcium channel activity"/>
    <property type="evidence" value="ECO:0007669"/>
    <property type="project" value="TreeGrafter"/>
</dbReference>
<evidence type="ECO:0000256" key="5">
    <source>
        <dbReference type="SAM" id="Phobius"/>
    </source>
</evidence>
<keyword evidence="8" id="KW-1185">Reference proteome</keyword>
<feature type="transmembrane region" description="Helical" evidence="5">
    <location>
        <begin position="45"/>
        <end position="66"/>
    </location>
</feature>
<feature type="transmembrane region" description="Helical" evidence="5">
    <location>
        <begin position="151"/>
        <end position="170"/>
    </location>
</feature>
<evidence type="ECO:0000256" key="2">
    <source>
        <dbReference type="ARBA" id="ARBA00022692"/>
    </source>
</evidence>
<protein>
    <submittedName>
        <fullName evidence="7">Cation:H+ antiporter</fullName>
    </submittedName>
</protein>
<feature type="transmembrane region" description="Helical" evidence="5">
    <location>
        <begin position="285"/>
        <end position="306"/>
    </location>
</feature>
<dbReference type="GO" id="GO:0008273">
    <property type="term" value="F:calcium, potassium:sodium antiporter activity"/>
    <property type="evidence" value="ECO:0007669"/>
    <property type="project" value="TreeGrafter"/>
</dbReference>
<dbReference type="Pfam" id="PF01699">
    <property type="entry name" value="Na_Ca_ex"/>
    <property type="match status" value="2"/>
</dbReference>
<reference evidence="7 8" key="1">
    <citation type="submission" date="2020-08" db="EMBL/GenBank/DDBJ databases">
        <title>Genomic Encyclopedia of Type Strains, Phase III (KMG-III): the genomes of soil and plant-associated and newly described type strains.</title>
        <authorList>
            <person name="Whitman W."/>
        </authorList>
    </citation>
    <scope>NUCLEOTIDE SEQUENCE [LARGE SCALE GENOMIC DNA]</scope>
    <source>
        <strain evidence="7 8">CECT 7282</strain>
    </source>
</reference>
<dbReference type="InterPro" id="IPR044880">
    <property type="entry name" value="NCX_ion-bd_dom_sf"/>
</dbReference>
<evidence type="ECO:0000259" key="6">
    <source>
        <dbReference type="Pfam" id="PF01699"/>
    </source>
</evidence>
<keyword evidence="4 5" id="KW-0472">Membrane</keyword>
<feature type="transmembrane region" description="Helical" evidence="5">
    <location>
        <begin position="6"/>
        <end position="25"/>
    </location>
</feature>
<dbReference type="InterPro" id="IPR004837">
    <property type="entry name" value="NaCa_Exmemb"/>
</dbReference>
<evidence type="ECO:0000313" key="8">
    <source>
        <dbReference type="Proteomes" id="UP000547614"/>
    </source>
</evidence>
<feature type="domain" description="Sodium/calcium exchanger membrane region" evidence="6">
    <location>
        <begin position="191"/>
        <end position="331"/>
    </location>
</feature>
<feature type="transmembrane region" description="Helical" evidence="5">
    <location>
        <begin position="224"/>
        <end position="244"/>
    </location>
</feature>
<accession>A0A839V651</accession>
<feature type="transmembrane region" description="Helical" evidence="5">
    <location>
        <begin position="72"/>
        <end position="92"/>
    </location>
</feature>
<evidence type="ECO:0000256" key="1">
    <source>
        <dbReference type="ARBA" id="ARBA00004141"/>
    </source>
</evidence>
<dbReference type="InterPro" id="IPR004481">
    <property type="entry name" value="K/Na/Ca-exchanger"/>
</dbReference>
<evidence type="ECO:0000256" key="4">
    <source>
        <dbReference type="ARBA" id="ARBA00023136"/>
    </source>
</evidence>
<dbReference type="GO" id="GO:0005886">
    <property type="term" value="C:plasma membrane"/>
    <property type="evidence" value="ECO:0007669"/>
    <property type="project" value="TreeGrafter"/>
</dbReference>
<feature type="transmembrane region" description="Helical" evidence="5">
    <location>
        <begin position="113"/>
        <end position="131"/>
    </location>
</feature>
<evidence type="ECO:0000313" key="7">
    <source>
        <dbReference type="EMBL" id="MBB3189275.1"/>
    </source>
</evidence>
<dbReference type="Proteomes" id="UP000547614">
    <property type="component" value="Unassembled WGS sequence"/>
</dbReference>
<dbReference type="Gene3D" id="1.20.1420.30">
    <property type="entry name" value="NCX, central ion-binding region"/>
    <property type="match status" value="1"/>
</dbReference>
<feature type="transmembrane region" description="Helical" evidence="5">
    <location>
        <begin position="256"/>
        <end position="279"/>
    </location>
</feature>
<gene>
    <name evidence="7" type="ORF">FHR94_000497</name>
</gene>